<dbReference type="SUPFAM" id="SSF56199">
    <property type="entry name" value="Methenyltetrahydromethanopterin cyclohydrolase"/>
    <property type="match status" value="1"/>
</dbReference>
<protein>
    <recommendedName>
        <fullName evidence="4 10">Methenyltetrahydromethanopterin cyclohydrolase</fullName>
        <ecNumber evidence="3 10">3.5.4.27</ecNumber>
    </recommendedName>
    <alternativeName>
        <fullName evidence="8 10">Methenyl-H4MPT cyclohydrolase</fullName>
    </alternativeName>
</protein>
<dbReference type="GO" id="GO:0006730">
    <property type="term" value="P:one-carbon metabolic process"/>
    <property type="evidence" value="ECO:0007669"/>
    <property type="project" value="UniProtKB-UniRule"/>
</dbReference>
<dbReference type="Pfam" id="PF02289">
    <property type="entry name" value="MCH"/>
    <property type="match status" value="1"/>
</dbReference>
<dbReference type="Proteomes" id="UP001143747">
    <property type="component" value="Unassembled WGS sequence"/>
</dbReference>
<comment type="subcellular location">
    <subcellularLocation>
        <location evidence="1 10">Cytoplasm</location>
    </subcellularLocation>
</comment>
<dbReference type="EMBL" id="JAKELO010000002">
    <property type="protein sequence ID" value="MDE4908631.1"/>
    <property type="molecule type" value="Genomic_DNA"/>
</dbReference>
<comment type="pathway">
    <text evidence="10">One-carbon metabolism; methanogenesis from CO(2); 5,10-methenyl-5,6,7,8-tetrahydromethanopterin from CO(2): step 3/3.</text>
</comment>
<keyword evidence="6 10" id="KW-0554">One-carbon metabolism</keyword>
<evidence type="ECO:0000256" key="9">
    <source>
        <dbReference type="ARBA" id="ARBA00048684"/>
    </source>
</evidence>
<dbReference type="HAMAP" id="MF_00486">
    <property type="entry name" value="McH"/>
    <property type="match status" value="1"/>
</dbReference>
<evidence type="ECO:0000313" key="11">
    <source>
        <dbReference type="EMBL" id="MDE4908631.1"/>
    </source>
</evidence>
<dbReference type="EC" id="3.5.4.27" evidence="3 10"/>
<keyword evidence="12" id="KW-1185">Reference proteome</keyword>
<evidence type="ECO:0000313" key="12">
    <source>
        <dbReference type="Proteomes" id="UP001143747"/>
    </source>
</evidence>
<gene>
    <name evidence="10 11" type="primary">mch</name>
    <name evidence="11" type="ORF">L0665_08435</name>
</gene>
<dbReference type="GO" id="GO:0019386">
    <property type="term" value="P:methanogenesis, from carbon dioxide"/>
    <property type="evidence" value="ECO:0007669"/>
    <property type="project" value="UniProtKB-UniRule"/>
</dbReference>
<dbReference type="GO" id="GO:0018759">
    <property type="term" value="F:methenyltetrahydromethanopterin cyclohydrolase activity"/>
    <property type="evidence" value="ECO:0007669"/>
    <property type="project" value="UniProtKB-UniRule"/>
</dbReference>
<keyword evidence="5 10" id="KW-0963">Cytoplasm</keyword>
<evidence type="ECO:0000256" key="10">
    <source>
        <dbReference type="HAMAP-Rule" id="MF_00486"/>
    </source>
</evidence>
<dbReference type="Gene3D" id="3.10.340.11">
    <property type="entry name" value="Methenyltetrahydromethanopterin Cyclohydrolase, Chain A, domain 1"/>
    <property type="match status" value="1"/>
</dbReference>
<evidence type="ECO:0000256" key="3">
    <source>
        <dbReference type="ARBA" id="ARBA00012765"/>
    </source>
</evidence>
<evidence type="ECO:0000256" key="5">
    <source>
        <dbReference type="ARBA" id="ARBA00022490"/>
    </source>
</evidence>
<sequence length="315" mass="33849">MKVSVNRTVQPVIDEMLATQEALEIRAHTLGNGATVIDCGVDVRGSYRAGALYVQACLAGLATTEILVESIGGIPFPFLHLTIQHPVIACLGSQKAGWIIKTPSYRAMASGPGRALSLQPKSTYRTIGYEDESEEGVIALEADTLPDVDTARYIAEKCGIDPSGLTILVAPIRSLVGSVQISGRIVTMVMHSLEEAGYDLSLIRHAAGSSPIAPVKKDMMEAMGTTNDCNIYYGSVCITTEQYDTIFETLPSQTSPDYGKPFFTLFRDAGNDFLGIDSRLAFSPAEVTINDCTTGDVRHFGVRNSEVLLTSFGVQ</sequence>
<evidence type="ECO:0000256" key="7">
    <source>
        <dbReference type="ARBA" id="ARBA00022801"/>
    </source>
</evidence>
<evidence type="ECO:0000256" key="2">
    <source>
        <dbReference type="ARBA" id="ARBA00006902"/>
    </source>
</evidence>
<dbReference type="GO" id="GO:0005737">
    <property type="term" value="C:cytoplasm"/>
    <property type="evidence" value="ECO:0007669"/>
    <property type="project" value="UniProtKB-SubCell"/>
</dbReference>
<organism evidence="11 12">
    <name type="scientific">Methanogenium marinum</name>
    <dbReference type="NCBI Taxonomy" id="348610"/>
    <lineage>
        <taxon>Archaea</taxon>
        <taxon>Methanobacteriati</taxon>
        <taxon>Methanobacteriota</taxon>
        <taxon>Stenosarchaea group</taxon>
        <taxon>Methanomicrobia</taxon>
        <taxon>Methanomicrobiales</taxon>
        <taxon>Methanomicrobiaceae</taxon>
        <taxon>Methanogenium</taxon>
    </lineage>
</organism>
<keyword evidence="7 10" id="KW-0378">Hydrolase</keyword>
<evidence type="ECO:0000256" key="4">
    <source>
        <dbReference type="ARBA" id="ARBA00020597"/>
    </source>
</evidence>
<comment type="similarity">
    <text evidence="2 10">Belongs to the MCH family.</text>
</comment>
<comment type="caution">
    <text evidence="11">The sequence shown here is derived from an EMBL/GenBank/DDBJ whole genome shotgun (WGS) entry which is preliminary data.</text>
</comment>
<dbReference type="InterPro" id="IPR003209">
    <property type="entry name" value="METHMP_CycHdrlase"/>
</dbReference>
<accession>A0A9Q4KVY2</accession>
<dbReference type="RefSeq" id="WP_274925252.1">
    <property type="nucleotide sequence ID" value="NZ_JAKELO010000002.1"/>
</dbReference>
<keyword evidence="10" id="KW-0484">Methanogenesis</keyword>
<dbReference type="NCBIfam" id="TIGR03120">
    <property type="entry name" value="one_C_mch"/>
    <property type="match status" value="1"/>
</dbReference>
<evidence type="ECO:0000256" key="6">
    <source>
        <dbReference type="ARBA" id="ARBA00022563"/>
    </source>
</evidence>
<reference evidence="11" key="1">
    <citation type="submission" date="2022-01" db="EMBL/GenBank/DDBJ databases">
        <title>Draft genome of Methanogenium marinum DSM 15558.</title>
        <authorList>
            <person name="Chen S.-C."/>
            <person name="You Y.-T."/>
        </authorList>
    </citation>
    <scope>NUCLEOTIDE SEQUENCE</scope>
    <source>
        <strain evidence="11">DSM 15558</strain>
    </source>
</reference>
<comment type="catalytic activity">
    <reaction evidence="9 10">
        <text>5,10-methenyl-5,6,7,8-tetrahydromethanopterin + H2O = N(5)-formyl-5,6,7,8-tetrahydromethanopterin + H(+)</text>
        <dbReference type="Rhea" id="RHEA:19053"/>
        <dbReference type="ChEBI" id="CHEBI:15377"/>
        <dbReference type="ChEBI" id="CHEBI:15378"/>
        <dbReference type="ChEBI" id="CHEBI:58018"/>
        <dbReference type="ChEBI" id="CHEBI:58337"/>
        <dbReference type="EC" id="3.5.4.27"/>
    </reaction>
</comment>
<dbReference type="Gene3D" id="3.30.1030.10">
    <property type="entry name" value="Methenyltetrahydromethanopterin Cyclohydrolase, Chain A, domain 2"/>
    <property type="match status" value="1"/>
</dbReference>
<evidence type="ECO:0000256" key="1">
    <source>
        <dbReference type="ARBA" id="ARBA00004496"/>
    </source>
</evidence>
<proteinExistence type="inferred from homology"/>
<comment type="function">
    <text evidence="10">Catalyzes the reversible interconversion of 5-formyl-H(4)MPT to methenyl-H(4)MPT(+).</text>
</comment>
<evidence type="ECO:0000256" key="8">
    <source>
        <dbReference type="ARBA" id="ARBA00030468"/>
    </source>
</evidence>
<name>A0A9Q4KVY2_9EURY</name>
<dbReference type="AlphaFoldDB" id="A0A9Q4KVY2"/>